<gene>
    <name evidence="13" type="ORF">NYP16_08765</name>
</gene>
<dbReference type="InterPro" id="IPR002524">
    <property type="entry name" value="Cation_efflux"/>
</dbReference>
<keyword evidence="4" id="KW-1003">Cell membrane</keyword>
<comment type="caution">
    <text evidence="13">The sequence shown here is derived from an EMBL/GenBank/DDBJ whole genome shotgun (WGS) entry which is preliminary data.</text>
</comment>
<name>A0A9X3TYF1_9PROT</name>
<feature type="transmembrane region" description="Helical" evidence="10">
    <location>
        <begin position="21"/>
        <end position="40"/>
    </location>
</feature>
<dbReference type="AlphaFoldDB" id="A0A9X3TYF1"/>
<evidence type="ECO:0000256" key="9">
    <source>
        <dbReference type="SAM" id="MobiDB-lite"/>
    </source>
</evidence>
<dbReference type="Proteomes" id="UP001141619">
    <property type="component" value="Unassembled WGS sequence"/>
</dbReference>
<feature type="compositionally biased region" description="Basic and acidic residues" evidence="9">
    <location>
        <begin position="302"/>
        <end position="313"/>
    </location>
</feature>
<dbReference type="GO" id="GO:0015086">
    <property type="term" value="F:cadmium ion transmembrane transporter activity"/>
    <property type="evidence" value="ECO:0007669"/>
    <property type="project" value="TreeGrafter"/>
</dbReference>
<evidence type="ECO:0000256" key="5">
    <source>
        <dbReference type="ARBA" id="ARBA00022692"/>
    </source>
</evidence>
<evidence type="ECO:0000256" key="10">
    <source>
        <dbReference type="SAM" id="Phobius"/>
    </source>
</evidence>
<organism evidence="13 14">
    <name type="scientific">Govanella unica</name>
    <dbReference type="NCBI Taxonomy" id="2975056"/>
    <lineage>
        <taxon>Bacteria</taxon>
        <taxon>Pseudomonadati</taxon>
        <taxon>Pseudomonadota</taxon>
        <taxon>Alphaproteobacteria</taxon>
        <taxon>Emcibacterales</taxon>
        <taxon>Govanellaceae</taxon>
        <taxon>Govanella</taxon>
    </lineage>
</organism>
<evidence type="ECO:0000313" key="14">
    <source>
        <dbReference type="Proteomes" id="UP001141619"/>
    </source>
</evidence>
<dbReference type="PANTHER" id="PTHR43840">
    <property type="entry name" value="MITOCHONDRIAL METAL TRANSPORTER 1-RELATED"/>
    <property type="match status" value="1"/>
</dbReference>
<dbReference type="InterPro" id="IPR058533">
    <property type="entry name" value="Cation_efflux_TM"/>
</dbReference>
<dbReference type="SUPFAM" id="SSF160240">
    <property type="entry name" value="Cation efflux protein cytoplasmic domain-like"/>
    <property type="match status" value="1"/>
</dbReference>
<evidence type="ECO:0000259" key="12">
    <source>
        <dbReference type="Pfam" id="PF16916"/>
    </source>
</evidence>
<dbReference type="InterPro" id="IPR027469">
    <property type="entry name" value="Cation_efflux_TMD_sf"/>
</dbReference>
<dbReference type="InterPro" id="IPR036837">
    <property type="entry name" value="Cation_efflux_CTD_sf"/>
</dbReference>
<feature type="transmembrane region" description="Helical" evidence="10">
    <location>
        <begin position="121"/>
        <end position="139"/>
    </location>
</feature>
<evidence type="ECO:0000256" key="6">
    <source>
        <dbReference type="ARBA" id="ARBA00022989"/>
    </source>
</evidence>
<dbReference type="NCBIfam" id="TIGR01297">
    <property type="entry name" value="CDF"/>
    <property type="match status" value="1"/>
</dbReference>
<dbReference type="EMBL" id="JANWOI010000003">
    <property type="protein sequence ID" value="MDA5194039.1"/>
    <property type="molecule type" value="Genomic_DNA"/>
</dbReference>
<dbReference type="PANTHER" id="PTHR43840:SF41">
    <property type="entry name" value="CATION-EFFLUX PUMP FIEF"/>
    <property type="match status" value="1"/>
</dbReference>
<dbReference type="FunFam" id="3.30.70.1350:FF:000002">
    <property type="entry name" value="Ferrous-iron efflux pump FieF"/>
    <property type="match status" value="1"/>
</dbReference>
<evidence type="ECO:0000313" key="13">
    <source>
        <dbReference type="EMBL" id="MDA5194039.1"/>
    </source>
</evidence>
<feature type="transmembrane region" description="Helical" evidence="10">
    <location>
        <begin position="184"/>
        <end position="206"/>
    </location>
</feature>
<keyword evidence="3" id="KW-0813">Transport</keyword>
<dbReference type="GO" id="GO:0015093">
    <property type="term" value="F:ferrous iron transmembrane transporter activity"/>
    <property type="evidence" value="ECO:0007669"/>
    <property type="project" value="TreeGrafter"/>
</dbReference>
<keyword evidence="6 10" id="KW-1133">Transmembrane helix</keyword>
<feature type="region of interest" description="Disordered" evidence="9">
    <location>
        <begin position="291"/>
        <end position="313"/>
    </location>
</feature>
<protein>
    <recommendedName>
        <fullName evidence="8">Protein p34</fullName>
    </recommendedName>
</protein>
<keyword evidence="7 10" id="KW-0472">Membrane</keyword>
<dbReference type="Pfam" id="PF16916">
    <property type="entry name" value="ZT_dimer"/>
    <property type="match status" value="1"/>
</dbReference>
<feature type="domain" description="Cation efflux protein transmembrane" evidence="11">
    <location>
        <begin position="23"/>
        <end position="214"/>
    </location>
</feature>
<accession>A0A9X3TYF1</accession>
<keyword evidence="5 10" id="KW-0812">Transmembrane</keyword>
<proteinExistence type="inferred from homology"/>
<dbReference type="Gene3D" id="3.30.70.1350">
    <property type="entry name" value="Cation efflux protein, cytoplasmic domain"/>
    <property type="match status" value="1"/>
</dbReference>
<dbReference type="GO" id="GO:0015341">
    <property type="term" value="F:zinc efflux antiporter activity"/>
    <property type="evidence" value="ECO:0007669"/>
    <property type="project" value="TreeGrafter"/>
</dbReference>
<evidence type="ECO:0000256" key="1">
    <source>
        <dbReference type="ARBA" id="ARBA00004651"/>
    </source>
</evidence>
<feature type="transmembrane region" description="Helical" evidence="10">
    <location>
        <begin position="88"/>
        <end position="109"/>
    </location>
</feature>
<sequence>MTQEKSLSFDQKGAEMRRVTRTSVVVALVLVAIKSFAWVYTGSVALLGSLLDSFLDAFASGVTLLAITHAITPADREHRFGHGKAEAIAGLLQAAIISVSALYLFVQSIQRFITPVTPTNSSAGIIVVVISIALTAWLVRYQRRVVERTGSLAVSSDSLHYVGDVMMNAGILVSLMLVEFGVGAYADAVMGVIIAGILGKSVWSIASNAFDMLMDREMADEERARIKEVVLAHPEVQGLHDLRTRTSGLISFIQFHVELDPTLSLMRAHQISDAVQGNLSRAFPDADIIIHTDPGYDGPGPEAKDKKTAEDMI</sequence>
<dbReference type="SUPFAM" id="SSF161111">
    <property type="entry name" value="Cation efflux protein transmembrane domain-like"/>
    <property type="match status" value="1"/>
</dbReference>
<dbReference type="InterPro" id="IPR027470">
    <property type="entry name" value="Cation_efflux_CTD"/>
</dbReference>
<dbReference type="GO" id="GO:0005886">
    <property type="term" value="C:plasma membrane"/>
    <property type="evidence" value="ECO:0007669"/>
    <property type="project" value="UniProtKB-SubCell"/>
</dbReference>
<feature type="domain" description="Cation efflux protein cytoplasmic" evidence="12">
    <location>
        <begin position="220"/>
        <end position="294"/>
    </location>
</feature>
<evidence type="ECO:0000256" key="7">
    <source>
        <dbReference type="ARBA" id="ARBA00023136"/>
    </source>
</evidence>
<dbReference type="RefSeq" id="WP_274943745.1">
    <property type="nucleotide sequence ID" value="NZ_JANWOI010000003.1"/>
</dbReference>
<dbReference type="GO" id="GO:0006882">
    <property type="term" value="P:intracellular zinc ion homeostasis"/>
    <property type="evidence" value="ECO:0007669"/>
    <property type="project" value="TreeGrafter"/>
</dbReference>
<evidence type="ECO:0000259" key="11">
    <source>
        <dbReference type="Pfam" id="PF01545"/>
    </source>
</evidence>
<comment type="subcellular location">
    <subcellularLocation>
        <location evidence="1">Cell membrane</location>
        <topology evidence="1">Multi-pass membrane protein</topology>
    </subcellularLocation>
</comment>
<evidence type="ECO:0000256" key="8">
    <source>
        <dbReference type="ARBA" id="ARBA00068882"/>
    </source>
</evidence>
<evidence type="ECO:0000256" key="2">
    <source>
        <dbReference type="ARBA" id="ARBA00008114"/>
    </source>
</evidence>
<feature type="transmembrane region" description="Helical" evidence="10">
    <location>
        <begin position="159"/>
        <end position="178"/>
    </location>
</feature>
<evidence type="ECO:0000256" key="3">
    <source>
        <dbReference type="ARBA" id="ARBA00022448"/>
    </source>
</evidence>
<reference evidence="13" key="2">
    <citation type="journal article" date="2023" name="Syst. Appl. Microbiol.">
        <title>Govania unica gen. nov., sp. nov., a rare biosphere bacterium that represents a novel family in the class Alphaproteobacteria.</title>
        <authorList>
            <person name="Vandamme P."/>
            <person name="Peeters C."/>
            <person name="Hettiarachchi A."/>
            <person name="Cnockaert M."/>
            <person name="Carlier A."/>
        </authorList>
    </citation>
    <scope>NUCLEOTIDE SEQUENCE</scope>
    <source>
        <strain evidence="13">LMG 31809</strain>
    </source>
</reference>
<dbReference type="Pfam" id="PF01545">
    <property type="entry name" value="Cation_efflux"/>
    <property type="match status" value="1"/>
</dbReference>
<reference evidence="13" key="1">
    <citation type="submission" date="2022-08" db="EMBL/GenBank/DDBJ databases">
        <authorList>
            <person name="Vandamme P."/>
            <person name="Hettiarachchi A."/>
            <person name="Peeters C."/>
            <person name="Cnockaert M."/>
            <person name="Carlier A."/>
        </authorList>
    </citation>
    <scope>NUCLEOTIDE SEQUENCE</scope>
    <source>
        <strain evidence="13">LMG 31809</strain>
    </source>
</reference>
<comment type="similarity">
    <text evidence="2">Belongs to the cation diffusion facilitator (CDF) transporter (TC 2.A.4) family.</text>
</comment>
<evidence type="ECO:0000256" key="4">
    <source>
        <dbReference type="ARBA" id="ARBA00022475"/>
    </source>
</evidence>
<dbReference type="Gene3D" id="1.20.1510.10">
    <property type="entry name" value="Cation efflux protein transmembrane domain"/>
    <property type="match status" value="1"/>
</dbReference>
<keyword evidence="14" id="KW-1185">Reference proteome</keyword>
<dbReference type="InterPro" id="IPR050291">
    <property type="entry name" value="CDF_Transporter"/>
</dbReference>